<feature type="region of interest" description="Disordered" evidence="1">
    <location>
        <begin position="48"/>
        <end position="79"/>
    </location>
</feature>
<proteinExistence type="predicted"/>
<feature type="compositionally biased region" description="Polar residues" evidence="1">
    <location>
        <begin position="48"/>
        <end position="64"/>
    </location>
</feature>
<dbReference type="OrthoDB" id="1122859at2"/>
<organism evidence="2 3">
    <name type="scientific">Thermophagus xiamenensis</name>
    <dbReference type="NCBI Taxonomy" id="385682"/>
    <lineage>
        <taxon>Bacteria</taxon>
        <taxon>Pseudomonadati</taxon>
        <taxon>Bacteroidota</taxon>
        <taxon>Bacteroidia</taxon>
        <taxon>Marinilabiliales</taxon>
        <taxon>Marinilabiliaceae</taxon>
        <taxon>Thermophagus</taxon>
    </lineage>
</organism>
<accession>A0A1I1XRG9</accession>
<protein>
    <submittedName>
        <fullName evidence="2">Uncharacterized protein</fullName>
    </submittedName>
</protein>
<dbReference type="InParanoid" id="A0A1I1XRG9"/>
<reference evidence="2 3" key="1">
    <citation type="submission" date="2016-10" db="EMBL/GenBank/DDBJ databases">
        <authorList>
            <person name="de Groot N.N."/>
        </authorList>
    </citation>
    <scope>NUCLEOTIDE SEQUENCE [LARGE SCALE GENOMIC DNA]</scope>
    <source>
        <strain evidence="2 3">DSM 19012</strain>
    </source>
</reference>
<dbReference type="EMBL" id="FONA01000006">
    <property type="protein sequence ID" value="SFE08130.1"/>
    <property type="molecule type" value="Genomic_DNA"/>
</dbReference>
<dbReference type="Proteomes" id="UP000181976">
    <property type="component" value="Unassembled WGS sequence"/>
</dbReference>
<keyword evidence="3" id="KW-1185">Reference proteome</keyword>
<evidence type="ECO:0000313" key="2">
    <source>
        <dbReference type="EMBL" id="SFE08130.1"/>
    </source>
</evidence>
<sequence length="79" mass="8919">MRKGIDIKTIRNKKTYQAPVLEEVTLDRDIILMYASMIEPWGSSLYSTSGTEKVQSNKETNSIFPESENPFGGGTPEYE</sequence>
<gene>
    <name evidence="2" type="ORF">SAMN05444380_10684</name>
</gene>
<dbReference type="AlphaFoldDB" id="A0A1I1XRG9"/>
<evidence type="ECO:0000256" key="1">
    <source>
        <dbReference type="SAM" id="MobiDB-lite"/>
    </source>
</evidence>
<dbReference type="RefSeq" id="WP_010528527.1">
    <property type="nucleotide sequence ID" value="NZ_AFSL01000087.1"/>
</dbReference>
<name>A0A1I1XRG9_9BACT</name>
<dbReference type="eggNOG" id="ENOG503155N">
    <property type="taxonomic scope" value="Bacteria"/>
</dbReference>
<evidence type="ECO:0000313" key="3">
    <source>
        <dbReference type="Proteomes" id="UP000181976"/>
    </source>
</evidence>